<organism evidence="3 4">
    <name type="scientific">Ascobolus immersus RN42</name>
    <dbReference type="NCBI Taxonomy" id="1160509"/>
    <lineage>
        <taxon>Eukaryota</taxon>
        <taxon>Fungi</taxon>
        <taxon>Dikarya</taxon>
        <taxon>Ascomycota</taxon>
        <taxon>Pezizomycotina</taxon>
        <taxon>Pezizomycetes</taxon>
        <taxon>Pezizales</taxon>
        <taxon>Ascobolaceae</taxon>
        <taxon>Ascobolus</taxon>
    </lineage>
</organism>
<sequence>MKYTLLTTFLPLALAASVPSRPTTLHKRGVNYRNNILSRSKYRPASGWAEPLDIDCDILVPRAKHFLWPREGPRHPVWPDADRHLIEICTVQNQLDEFCDPENKSGELMDQSVNDCPDDLPELVARIVENSKKAGWEPVIDEGEAVRELKVIMPEAFEGVEVVFVGKKSACKPEEKSEDEPSVYPKPVPIPIE</sequence>
<evidence type="ECO:0000313" key="4">
    <source>
        <dbReference type="Proteomes" id="UP000275078"/>
    </source>
</evidence>
<accession>A0A3N4HDB1</accession>
<evidence type="ECO:0000313" key="3">
    <source>
        <dbReference type="EMBL" id="RPA72265.1"/>
    </source>
</evidence>
<feature type="region of interest" description="Disordered" evidence="1">
    <location>
        <begin position="171"/>
        <end position="193"/>
    </location>
</feature>
<dbReference type="AlphaFoldDB" id="A0A3N4HDB1"/>
<feature type="signal peptide" evidence="2">
    <location>
        <begin position="1"/>
        <end position="15"/>
    </location>
</feature>
<name>A0A3N4HDB1_ASCIM</name>
<feature type="chain" id="PRO_5017980140" evidence="2">
    <location>
        <begin position="16"/>
        <end position="193"/>
    </location>
</feature>
<evidence type="ECO:0000256" key="2">
    <source>
        <dbReference type="SAM" id="SignalP"/>
    </source>
</evidence>
<keyword evidence="4" id="KW-1185">Reference proteome</keyword>
<dbReference type="EMBL" id="ML119869">
    <property type="protein sequence ID" value="RPA72265.1"/>
    <property type="molecule type" value="Genomic_DNA"/>
</dbReference>
<evidence type="ECO:0000256" key="1">
    <source>
        <dbReference type="SAM" id="MobiDB-lite"/>
    </source>
</evidence>
<feature type="compositionally biased region" description="Pro residues" evidence="1">
    <location>
        <begin position="184"/>
        <end position="193"/>
    </location>
</feature>
<reference evidence="3 4" key="1">
    <citation type="journal article" date="2018" name="Nat. Ecol. Evol.">
        <title>Pezizomycetes genomes reveal the molecular basis of ectomycorrhizal truffle lifestyle.</title>
        <authorList>
            <person name="Murat C."/>
            <person name="Payen T."/>
            <person name="Noel B."/>
            <person name="Kuo A."/>
            <person name="Morin E."/>
            <person name="Chen J."/>
            <person name="Kohler A."/>
            <person name="Krizsan K."/>
            <person name="Balestrini R."/>
            <person name="Da Silva C."/>
            <person name="Montanini B."/>
            <person name="Hainaut M."/>
            <person name="Levati E."/>
            <person name="Barry K.W."/>
            <person name="Belfiori B."/>
            <person name="Cichocki N."/>
            <person name="Clum A."/>
            <person name="Dockter R.B."/>
            <person name="Fauchery L."/>
            <person name="Guy J."/>
            <person name="Iotti M."/>
            <person name="Le Tacon F."/>
            <person name="Lindquist E.A."/>
            <person name="Lipzen A."/>
            <person name="Malagnac F."/>
            <person name="Mello A."/>
            <person name="Molinier V."/>
            <person name="Miyauchi S."/>
            <person name="Poulain J."/>
            <person name="Riccioni C."/>
            <person name="Rubini A."/>
            <person name="Sitrit Y."/>
            <person name="Splivallo R."/>
            <person name="Traeger S."/>
            <person name="Wang M."/>
            <person name="Zifcakova L."/>
            <person name="Wipf D."/>
            <person name="Zambonelli A."/>
            <person name="Paolocci F."/>
            <person name="Nowrousian M."/>
            <person name="Ottonello S."/>
            <person name="Baldrian P."/>
            <person name="Spatafora J.W."/>
            <person name="Henrissat B."/>
            <person name="Nagy L.G."/>
            <person name="Aury J.M."/>
            <person name="Wincker P."/>
            <person name="Grigoriev I.V."/>
            <person name="Bonfante P."/>
            <person name="Martin F.M."/>
        </authorList>
    </citation>
    <scope>NUCLEOTIDE SEQUENCE [LARGE SCALE GENOMIC DNA]</scope>
    <source>
        <strain evidence="3 4">RN42</strain>
    </source>
</reference>
<protein>
    <submittedName>
        <fullName evidence="3">Uncharacterized protein</fullName>
    </submittedName>
</protein>
<keyword evidence="2" id="KW-0732">Signal</keyword>
<dbReference type="Proteomes" id="UP000275078">
    <property type="component" value="Unassembled WGS sequence"/>
</dbReference>
<proteinExistence type="predicted"/>
<gene>
    <name evidence="3" type="ORF">BJ508DRAFT_76568</name>
</gene>